<keyword evidence="1" id="KW-0479">Metal-binding</keyword>
<dbReference type="Gene3D" id="3.30.40.10">
    <property type="entry name" value="Zinc/RING finger domain, C3HC4 (zinc finger)"/>
    <property type="match status" value="1"/>
</dbReference>
<dbReference type="PROSITE" id="PS50089">
    <property type="entry name" value="ZF_RING_2"/>
    <property type="match status" value="1"/>
</dbReference>
<dbReference type="EMBL" id="KK914514">
    <property type="protein sequence ID" value="KDP34671.1"/>
    <property type="molecule type" value="Genomic_DNA"/>
</dbReference>
<gene>
    <name evidence="6" type="ORF">JCGZ_11019</name>
</gene>
<keyword evidence="3" id="KW-0862">Zinc</keyword>
<dbReference type="GO" id="GO:0061630">
    <property type="term" value="F:ubiquitin protein ligase activity"/>
    <property type="evidence" value="ECO:0007669"/>
    <property type="project" value="TreeGrafter"/>
</dbReference>
<dbReference type="PANTHER" id="PTHR45931:SF16">
    <property type="entry name" value="RING_U-BOX SUPERFAMILY PROTEIN"/>
    <property type="match status" value="1"/>
</dbReference>
<accession>A0A067KEL7</accession>
<evidence type="ECO:0000256" key="3">
    <source>
        <dbReference type="ARBA" id="ARBA00022833"/>
    </source>
</evidence>
<reference evidence="6 7" key="1">
    <citation type="journal article" date="2014" name="PLoS ONE">
        <title>Global Analysis of Gene Expression Profiles in Physic Nut (Jatropha curcas L.) Seedlings Exposed to Salt Stress.</title>
        <authorList>
            <person name="Zhang L."/>
            <person name="Zhang C."/>
            <person name="Wu P."/>
            <person name="Chen Y."/>
            <person name="Li M."/>
            <person name="Jiang H."/>
            <person name="Wu G."/>
        </authorList>
    </citation>
    <scope>NUCLEOTIDE SEQUENCE [LARGE SCALE GENOMIC DNA]</scope>
    <source>
        <strain evidence="7">cv. GZQX0401</strain>
        <tissue evidence="6">Young leaves</tissue>
    </source>
</reference>
<evidence type="ECO:0000256" key="2">
    <source>
        <dbReference type="ARBA" id="ARBA00022771"/>
    </source>
</evidence>
<dbReference type="CDD" id="cd16454">
    <property type="entry name" value="RING-H2_PA-TM-RING"/>
    <property type="match status" value="1"/>
</dbReference>
<dbReference type="STRING" id="180498.A0A067KEL7"/>
<keyword evidence="2 4" id="KW-0863">Zinc-finger</keyword>
<feature type="domain" description="RING-type" evidence="5">
    <location>
        <begin position="186"/>
        <end position="227"/>
    </location>
</feature>
<organism evidence="6 7">
    <name type="scientific">Jatropha curcas</name>
    <name type="common">Barbados nut</name>
    <dbReference type="NCBI Taxonomy" id="180498"/>
    <lineage>
        <taxon>Eukaryota</taxon>
        <taxon>Viridiplantae</taxon>
        <taxon>Streptophyta</taxon>
        <taxon>Embryophyta</taxon>
        <taxon>Tracheophyta</taxon>
        <taxon>Spermatophyta</taxon>
        <taxon>Magnoliopsida</taxon>
        <taxon>eudicotyledons</taxon>
        <taxon>Gunneridae</taxon>
        <taxon>Pentapetalae</taxon>
        <taxon>rosids</taxon>
        <taxon>fabids</taxon>
        <taxon>Malpighiales</taxon>
        <taxon>Euphorbiaceae</taxon>
        <taxon>Crotonoideae</taxon>
        <taxon>Jatropheae</taxon>
        <taxon>Jatropha</taxon>
    </lineage>
</organism>
<dbReference type="SUPFAM" id="SSF57850">
    <property type="entry name" value="RING/U-box"/>
    <property type="match status" value="1"/>
</dbReference>
<dbReference type="InterPro" id="IPR001841">
    <property type="entry name" value="Znf_RING"/>
</dbReference>
<dbReference type="GO" id="GO:0008270">
    <property type="term" value="F:zinc ion binding"/>
    <property type="evidence" value="ECO:0007669"/>
    <property type="project" value="UniProtKB-KW"/>
</dbReference>
<dbReference type="InterPro" id="IPR051834">
    <property type="entry name" value="RING_finger_E3_ligase"/>
</dbReference>
<name>A0A067KEL7_JATCU</name>
<dbReference type="InterPro" id="IPR013083">
    <property type="entry name" value="Znf_RING/FYVE/PHD"/>
</dbReference>
<evidence type="ECO:0000256" key="4">
    <source>
        <dbReference type="PROSITE-ProRule" id="PRU00175"/>
    </source>
</evidence>
<dbReference type="AlphaFoldDB" id="A0A067KEL7"/>
<dbReference type="Proteomes" id="UP000027138">
    <property type="component" value="Unassembled WGS sequence"/>
</dbReference>
<evidence type="ECO:0000256" key="1">
    <source>
        <dbReference type="ARBA" id="ARBA00022723"/>
    </source>
</evidence>
<keyword evidence="7" id="KW-1185">Reference proteome</keyword>
<dbReference type="OrthoDB" id="852178at2759"/>
<evidence type="ECO:0000313" key="7">
    <source>
        <dbReference type="Proteomes" id="UP000027138"/>
    </source>
</evidence>
<evidence type="ECO:0000313" key="6">
    <source>
        <dbReference type="EMBL" id="KDP34671.1"/>
    </source>
</evidence>
<sequence length="231" mass="26182">MALPRQIFIHCRFEPAIFYSENQEPSFSLRLRISFKYERWLRKLNGEFRLLRTYPISADSSASFNIIPPSALFSSPPFSFIWFLDSELSSLNLENSVHVDLAYYIGQILADMANLRSFLGFHAVVDVNVVSQETVYEPQNSILIFDAVEEGDVVVRPRGGVSTCAIPELKKNGRLLRAAKGSYGDCAICLENLSGAVKVTELNCSHLFHEKCIFQWLGYKNSCPLCRKEIN</sequence>
<dbReference type="PANTHER" id="PTHR45931">
    <property type="entry name" value="SI:CH211-59O9.10"/>
    <property type="match status" value="1"/>
</dbReference>
<evidence type="ECO:0000259" key="5">
    <source>
        <dbReference type="PROSITE" id="PS50089"/>
    </source>
</evidence>
<dbReference type="SMART" id="SM00184">
    <property type="entry name" value="RING"/>
    <property type="match status" value="1"/>
</dbReference>
<protein>
    <recommendedName>
        <fullName evidence="5">RING-type domain-containing protein</fullName>
    </recommendedName>
</protein>
<dbReference type="GO" id="GO:0006511">
    <property type="term" value="P:ubiquitin-dependent protein catabolic process"/>
    <property type="evidence" value="ECO:0007669"/>
    <property type="project" value="TreeGrafter"/>
</dbReference>
<dbReference type="Pfam" id="PF13639">
    <property type="entry name" value="zf-RING_2"/>
    <property type="match status" value="1"/>
</dbReference>
<proteinExistence type="predicted"/>
<dbReference type="GO" id="GO:0005634">
    <property type="term" value="C:nucleus"/>
    <property type="evidence" value="ECO:0007669"/>
    <property type="project" value="TreeGrafter"/>
</dbReference>